<sequence length="120" mass="14023">MTNMGHLHASQTSWIQDKAAKEIKEATRMRNNITNVEEFANNVSEESLEKMKYLHAGDIVAYQPYSIGRIKFDDAHEFKPERWFHHNGCFHPFKFTAFQVEVTDECEKSHQEGGFASQEW</sequence>
<evidence type="ECO:0000313" key="1">
    <source>
        <dbReference type="EMBL" id="KAI3703230.1"/>
    </source>
</evidence>
<protein>
    <submittedName>
        <fullName evidence="1">Uncharacterized protein</fullName>
    </submittedName>
</protein>
<organism evidence="1 2">
    <name type="scientific">Smallanthus sonchifolius</name>
    <dbReference type="NCBI Taxonomy" id="185202"/>
    <lineage>
        <taxon>Eukaryota</taxon>
        <taxon>Viridiplantae</taxon>
        <taxon>Streptophyta</taxon>
        <taxon>Embryophyta</taxon>
        <taxon>Tracheophyta</taxon>
        <taxon>Spermatophyta</taxon>
        <taxon>Magnoliopsida</taxon>
        <taxon>eudicotyledons</taxon>
        <taxon>Gunneridae</taxon>
        <taxon>Pentapetalae</taxon>
        <taxon>asterids</taxon>
        <taxon>campanulids</taxon>
        <taxon>Asterales</taxon>
        <taxon>Asteraceae</taxon>
        <taxon>Asteroideae</taxon>
        <taxon>Heliantheae alliance</taxon>
        <taxon>Millerieae</taxon>
        <taxon>Smallanthus</taxon>
    </lineage>
</organism>
<reference evidence="1 2" key="2">
    <citation type="journal article" date="2022" name="Mol. Ecol. Resour.">
        <title>The genomes of chicory, endive, great burdock and yacon provide insights into Asteraceae paleo-polyploidization history and plant inulin production.</title>
        <authorList>
            <person name="Fan W."/>
            <person name="Wang S."/>
            <person name="Wang H."/>
            <person name="Wang A."/>
            <person name="Jiang F."/>
            <person name="Liu H."/>
            <person name="Zhao H."/>
            <person name="Xu D."/>
            <person name="Zhang Y."/>
        </authorList>
    </citation>
    <scope>NUCLEOTIDE SEQUENCE [LARGE SCALE GENOMIC DNA]</scope>
    <source>
        <strain evidence="2">cv. Yunnan</strain>
        <tissue evidence="1">Leaves</tissue>
    </source>
</reference>
<proteinExistence type="predicted"/>
<dbReference type="EMBL" id="CM042042">
    <property type="protein sequence ID" value="KAI3703230.1"/>
    <property type="molecule type" value="Genomic_DNA"/>
</dbReference>
<evidence type="ECO:0000313" key="2">
    <source>
        <dbReference type="Proteomes" id="UP001056120"/>
    </source>
</evidence>
<keyword evidence="2" id="KW-1185">Reference proteome</keyword>
<reference evidence="2" key="1">
    <citation type="journal article" date="2022" name="Mol. Ecol. Resour.">
        <title>The genomes of chicory, endive, great burdock and yacon provide insights into Asteraceae palaeo-polyploidization history and plant inulin production.</title>
        <authorList>
            <person name="Fan W."/>
            <person name="Wang S."/>
            <person name="Wang H."/>
            <person name="Wang A."/>
            <person name="Jiang F."/>
            <person name="Liu H."/>
            <person name="Zhao H."/>
            <person name="Xu D."/>
            <person name="Zhang Y."/>
        </authorList>
    </citation>
    <scope>NUCLEOTIDE SEQUENCE [LARGE SCALE GENOMIC DNA]</scope>
    <source>
        <strain evidence="2">cv. Yunnan</strain>
    </source>
</reference>
<comment type="caution">
    <text evidence="1">The sequence shown here is derived from an EMBL/GenBank/DDBJ whole genome shotgun (WGS) entry which is preliminary data.</text>
</comment>
<name>A0ACB9A0T8_9ASTR</name>
<accession>A0ACB9A0T8</accession>
<gene>
    <name evidence="1" type="ORF">L1987_73154</name>
</gene>
<dbReference type="Proteomes" id="UP001056120">
    <property type="component" value="Linkage Group LG25"/>
</dbReference>